<feature type="domain" description="Metallo-beta-lactamase" evidence="1">
    <location>
        <begin position="56"/>
        <end position="273"/>
    </location>
</feature>
<dbReference type="Proteomes" id="UP000548978">
    <property type="component" value="Unassembled WGS sequence"/>
</dbReference>
<reference evidence="2 3" key="1">
    <citation type="submission" date="2020-08" db="EMBL/GenBank/DDBJ databases">
        <title>Genomic Encyclopedia of Type Strains, Phase IV (KMG-IV): sequencing the most valuable type-strain genomes for metagenomic binning, comparative biology and taxonomic classification.</title>
        <authorList>
            <person name="Goeker M."/>
        </authorList>
    </citation>
    <scope>NUCLEOTIDE SEQUENCE [LARGE SCALE GENOMIC DNA]</scope>
    <source>
        <strain evidence="2 3">DSM 24448</strain>
    </source>
</reference>
<dbReference type="GO" id="GO:0016787">
    <property type="term" value="F:hydrolase activity"/>
    <property type="evidence" value="ECO:0007669"/>
    <property type="project" value="UniProtKB-KW"/>
</dbReference>
<evidence type="ECO:0000313" key="2">
    <source>
        <dbReference type="EMBL" id="MBB5659889.1"/>
    </source>
</evidence>
<comment type="caution">
    <text evidence="2">The sequence shown here is derived from an EMBL/GenBank/DDBJ whole genome shotgun (WGS) entry which is preliminary data.</text>
</comment>
<dbReference type="PANTHER" id="PTHR23131">
    <property type="entry name" value="ENDORIBONUCLEASE LACTB2"/>
    <property type="match status" value="1"/>
</dbReference>
<organism evidence="2 3">
    <name type="scientific">Brevundimonas halotolerans</name>
    <dbReference type="NCBI Taxonomy" id="69670"/>
    <lineage>
        <taxon>Bacteria</taxon>
        <taxon>Pseudomonadati</taxon>
        <taxon>Pseudomonadota</taxon>
        <taxon>Alphaproteobacteria</taxon>
        <taxon>Caulobacterales</taxon>
        <taxon>Caulobacteraceae</taxon>
        <taxon>Brevundimonas</taxon>
    </lineage>
</organism>
<proteinExistence type="predicted"/>
<dbReference type="Gene3D" id="3.60.15.10">
    <property type="entry name" value="Ribonuclease Z/Hydroxyacylglutathione hydrolase-like"/>
    <property type="match status" value="1"/>
</dbReference>
<dbReference type="EMBL" id="JACIJB010000001">
    <property type="protein sequence ID" value="MBB5659889.1"/>
    <property type="molecule type" value="Genomic_DNA"/>
</dbReference>
<dbReference type="AlphaFoldDB" id="A0A7W9E7F6"/>
<accession>A0A7W9E7F6</accession>
<dbReference type="RefSeq" id="WP_241153163.1">
    <property type="nucleotide sequence ID" value="NZ_JACIJB010000001.1"/>
</dbReference>
<protein>
    <submittedName>
        <fullName evidence="2">Glyoxylase-like metal-dependent hydrolase (Beta-lactamase superfamily II)</fullName>
    </submittedName>
</protein>
<keyword evidence="2" id="KW-0378">Hydrolase</keyword>
<dbReference type="PANTHER" id="PTHR23131:SF4">
    <property type="entry name" value="METALLO-BETA-LACTAMASE SUPERFAMILY POTEIN"/>
    <property type="match status" value="1"/>
</dbReference>
<dbReference type="InterPro" id="IPR036388">
    <property type="entry name" value="WH-like_DNA-bd_sf"/>
</dbReference>
<evidence type="ECO:0000259" key="1">
    <source>
        <dbReference type="SMART" id="SM00849"/>
    </source>
</evidence>
<keyword evidence="3" id="KW-1185">Reference proteome</keyword>
<dbReference type="Pfam" id="PF00753">
    <property type="entry name" value="Lactamase_B"/>
    <property type="match status" value="1"/>
</dbReference>
<dbReference type="CDD" id="cd07725">
    <property type="entry name" value="TTHA1429-like_MBL-fold"/>
    <property type="match status" value="1"/>
</dbReference>
<dbReference type="Pfam" id="PF21221">
    <property type="entry name" value="B_lactamase-like_C"/>
    <property type="match status" value="1"/>
</dbReference>
<name>A0A7W9E7F6_9CAUL</name>
<dbReference type="SMART" id="SM00849">
    <property type="entry name" value="Lactamase_B"/>
    <property type="match status" value="1"/>
</dbReference>
<sequence length="373" mass="40967">MADGVRRDDAEGDAARADGARGLTYPFARVPEAGEGIEVAPGVVWFRLPLPMALNHINLYALEDGDGWTLVDTGLFTPASVEIWDGLLTGALRGRPIKRVICTHMHPDHIGMAGWLCERFQVPLLMSRLEYVTARMLVADTGRPAPESGRTFYRAAGWTEEQLAGWGRDYGSFGRVVSPMPDAYHRLTEGDVLSIGGDDWEVVVGQGHSPEHVCLWRRSDGVFLGGDQILPKISSNVSVWPTEPLSDPLGDWMASLDRLAELLPEDLLVLPSHGEPFRGVQTRLAALKRGHGQALARLERRLETPMRAVDTFASLFARPVGDGLRGMATGEAVAHLNYLERQGRTTRQRDADGVDWWQAMGTPVSETNDDNGE</sequence>
<dbReference type="InterPro" id="IPR001279">
    <property type="entry name" value="Metallo-B-lactamas"/>
</dbReference>
<dbReference type="Gene3D" id="1.10.10.10">
    <property type="entry name" value="Winged helix-like DNA-binding domain superfamily/Winged helix DNA-binding domain"/>
    <property type="match status" value="1"/>
</dbReference>
<gene>
    <name evidence="2" type="ORF">FHS65_000607</name>
</gene>
<dbReference type="InterPro" id="IPR048933">
    <property type="entry name" value="B_lactamase-like_C"/>
</dbReference>
<evidence type="ECO:0000313" key="3">
    <source>
        <dbReference type="Proteomes" id="UP000548978"/>
    </source>
</evidence>
<dbReference type="InterPro" id="IPR050662">
    <property type="entry name" value="Sec-metab_biosynth-thioest"/>
</dbReference>
<dbReference type="InterPro" id="IPR036866">
    <property type="entry name" value="RibonucZ/Hydroxyglut_hydro"/>
</dbReference>
<dbReference type="SUPFAM" id="SSF56281">
    <property type="entry name" value="Metallo-hydrolase/oxidoreductase"/>
    <property type="match status" value="1"/>
</dbReference>